<dbReference type="EMBL" id="JAURVH010001524">
    <property type="protein sequence ID" value="KAK5919680.1"/>
    <property type="molecule type" value="Genomic_DNA"/>
</dbReference>
<proteinExistence type="predicted"/>
<sequence>MFFVAEEESLFPADCCVSHVTGESRAQLEVRLSRDRPVPLVSVESGLSQSLQENMLGLSHRVIAELPVMVESAL</sequence>
<accession>A0AAN8DGI5</accession>
<keyword evidence="2" id="KW-1185">Reference proteome</keyword>
<dbReference type="Proteomes" id="UP001331515">
    <property type="component" value="Unassembled WGS sequence"/>
</dbReference>
<evidence type="ECO:0000313" key="2">
    <source>
        <dbReference type="Proteomes" id="UP001331515"/>
    </source>
</evidence>
<comment type="caution">
    <text evidence="1">The sequence shown here is derived from an EMBL/GenBank/DDBJ whole genome shotgun (WGS) entry which is preliminary data.</text>
</comment>
<dbReference type="AlphaFoldDB" id="A0AAN8DGI5"/>
<organism evidence="1 2">
    <name type="scientific">Champsocephalus gunnari</name>
    <name type="common">Mackerel icefish</name>
    <dbReference type="NCBI Taxonomy" id="52237"/>
    <lineage>
        <taxon>Eukaryota</taxon>
        <taxon>Metazoa</taxon>
        <taxon>Chordata</taxon>
        <taxon>Craniata</taxon>
        <taxon>Vertebrata</taxon>
        <taxon>Euteleostomi</taxon>
        <taxon>Actinopterygii</taxon>
        <taxon>Neopterygii</taxon>
        <taxon>Teleostei</taxon>
        <taxon>Neoteleostei</taxon>
        <taxon>Acanthomorphata</taxon>
        <taxon>Eupercaria</taxon>
        <taxon>Perciformes</taxon>
        <taxon>Notothenioidei</taxon>
        <taxon>Channichthyidae</taxon>
        <taxon>Champsocephalus</taxon>
    </lineage>
</organism>
<protein>
    <submittedName>
        <fullName evidence="1">Uncharacterized protein</fullName>
    </submittedName>
</protein>
<name>A0AAN8DGI5_CHAGU</name>
<evidence type="ECO:0000313" key="1">
    <source>
        <dbReference type="EMBL" id="KAK5919680.1"/>
    </source>
</evidence>
<gene>
    <name evidence="1" type="ORF">CgunFtcFv8_023553</name>
</gene>
<reference evidence="1 2" key="1">
    <citation type="journal article" date="2023" name="Mol. Biol. Evol.">
        <title>Genomics of Secondarily Temperate Adaptation in the Only Non-Antarctic Icefish.</title>
        <authorList>
            <person name="Rivera-Colon A.G."/>
            <person name="Rayamajhi N."/>
            <person name="Minhas B.F."/>
            <person name="Madrigal G."/>
            <person name="Bilyk K.T."/>
            <person name="Yoon V."/>
            <person name="Hune M."/>
            <person name="Gregory S."/>
            <person name="Cheng C.H.C."/>
            <person name="Catchen J.M."/>
        </authorList>
    </citation>
    <scope>NUCLEOTIDE SEQUENCE [LARGE SCALE GENOMIC DNA]</scope>
    <source>
        <tissue evidence="1">White muscle</tissue>
    </source>
</reference>